<evidence type="ECO:0000313" key="2">
    <source>
        <dbReference type="EMBL" id="GBM64463.1"/>
    </source>
</evidence>
<dbReference type="AlphaFoldDB" id="A0A4Y2HHJ8"/>
<gene>
    <name evidence="2" type="ORF">AVEN_194226_1</name>
</gene>
<dbReference type="Gene3D" id="1.10.630.10">
    <property type="entry name" value="Cytochrome P450"/>
    <property type="match status" value="1"/>
</dbReference>
<accession>A0A4Y2HHJ8</accession>
<dbReference type="EMBL" id="BGPR01001930">
    <property type="protein sequence ID" value="GBM64463.1"/>
    <property type="molecule type" value="Genomic_DNA"/>
</dbReference>
<comment type="caution">
    <text evidence="2">The sequence shown here is derived from an EMBL/GenBank/DDBJ whole genome shotgun (WGS) entry which is preliminary data.</text>
</comment>
<dbReference type="GO" id="GO:0020037">
    <property type="term" value="F:heme binding"/>
    <property type="evidence" value="ECO:0007669"/>
    <property type="project" value="InterPro"/>
</dbReference>
<dbReference type="GO" id="GO:0004497">
    <property type="term" value="F:monooxygenase activity"/>
    <property type="evidence" value="ECO:0007669"/>
    <property type="project" value="UniProtKB-KW"/>
</dbReference>
<dbReference type="InterPro" id="IPR036396">
    <property type="entry name" value="Cyt_P450_sf"/>
</dbReference>
<dbReference type="Proteomes" id="UP000499080">
    <property type="component" value="Unassembled WGS sequence"/>
</dbReference>
<name>A0A4Y2HHJ8_ARAVE</name>
<reference evidence="2 3" key="1">
    <citation type="journal article" date="2019" name="Sci. Rep.">
        <title>Orb-weaving spider Araneus ventricosus genome elucidates the spidroin gene catalogue.</title>
        <authorList>
            <person name="Kono N."/>
            <person name="Nakamura H."/>
            <person name="Ohtoshi R."/>
            <person name="Moran D.A.P."/>
            <person name="Shinohara A."/>
            <person name="Yoshida Y."/>
            <person name="Fujiwara M."/>
            <person name="Mori M."/>
            <person name="Tomita M."/>
            <person name="Arakawa K."/>
        </authorList>
    </citation>
    <scope>NUCLEOTIDE SEQUENCE [LARGE SCALE GENOMIC DNA]</scope>
</reference>
<keyword evidence="3" id="KW-1185">Reference proteome</keyword>
<organism evidence="2 3">
    <name type="scientific">Araneus ventricosus</name>
    <name type="common">Orbweaver spider</name>
    <name type="synonym">Epeira ventricosa</name>
    <dbReference type="NCBI Taxonomy" id="182803"/>
    <lineage>
        <taxon>Eukaryota</taxon>
        <taxon>Metazoa</taxon>
        <taxon>Ecdysozoa</taxon>
        <taxon>Arthropoda</taxon>
        <taxon>Chelicerata</taxon>
        <taxon>Arachnida</taxon>
        <taxon>Araneae</taxon>
        <taxon>Araneomorphae</taxon>
        <taxon>Entelegynae</taxon>
        <taxon>Araneoidea</taxon>
        <taxon>Araneidae</taxon>
        <taxon>Araneus</taxon>
    </lineage>
</organism>
<proteinExistence type="predicted"/>
<evidence type="ECO:0000313" key="3">
    <source>
        <dbReference type="Proteomes" id="UP000499080"/>
    </source>
</evidence>
<dbReference type="OrthoDB" id="1055148at2759"/>
<dbReference type="GO" id="GO:0005506">
    <property type="term" value="F:iron ion binding"/>
    <property type="evidence" value="ECO:0007669"/>
    <property type="project" value="InterPro"/>
</dbReference>
<dbReference type="GO" id="GO:0016705">
    <property type="term" value="F:oxidoreductase activity, acting on paired donors, with incorporation or reduction of molecular oxygen"/>
    <property type="evidence" value="ECO:0007669"/>
    <property type="project" value="InterPro"/>
</dbReference>
<sequence>MPKLIVNMRKRLGLSWCGAEGCIYNLSQYPSLHLDCQAMNTAGEELSILIQKLQELKGRPFDITEDLSSSLNASILSLLIGRSLGKDKVDKLHLCSEYSDIALSKTGPSNAATLVPVLRKVFEIFKIADYDKRRKAVLQFQSFMK</sequence>
<evidence type="ECO:0000256" key="1">
    <source>
        <dbReference type="ARBA" id="ARBA00023033"/>
    </source>
</evidence>
<protein>
    <submittedName>
        <fullName evidence="2">Uncharacterized protein</fullName>
    </submittedName>
</protein>
<keyword evidence="1" id="KW-0503">Monooxygenase</keyword>
<keyword evidence="1" id="KW-0560">Oxidoreductase</keyword>